<evidence type="ECO:0000256" key="7">
    <source>
        <dbReference type="ARBA" id="ARBA00024867"/>
    </source>
</evidence>
<dbReference type="STRING" id="246199.CUS_6964"/>
<feature type="DNA-binding region" description="OmpR/PhoB-type" evidence="9">
    <location>
        <begin position="126"/>
        <end position="224"/>
    </location>
</feature>
<dbReference type="InterPro" id="IPR001789">
    <property type="entry name" value="Sig_transdc_resp-reg_receiver"/>
</dbReference>
<dbReference type="PANTHER" id="PTHR48111:SF2">
    <property type="entry name" value="RESPONSE REGULATOR SAER"/>
    <property type="match status" value="1"/>
</dbReference>
<reference evidence="12 13" key="1">
    <citation type="submission" date="2011-02" db="EMBL/GenBank/DDBJ databases">
        <authorList>
            <person name="Nelson K.E."/>
            <person name="Sutton G."/>
            <person name="Torralba M."/>
            <person name="Durkin S."/>
            <person name="Harkins D."/>
            <person name="Montgomery R."/>
            <person name="Ziemer C."/>
            <person name="Klaassens E."/>
            <person name="Ocuiv P."/>
            <person name="Morrison M."/>
        </authorList>
    </citation>
    <scope>NUCLEOTIDE SEQUENCE [LARGE SCALE GENOMIC DNA]</scope>
    <source>
        <strain evidence="12 13">8</strain>
    </source>
</reference>
<dbReference type="eggNOG" id="COG0745">
    <property type="taxonomic scope" value="Bacteria"/>
</dbReference>
<evidence type="ECO:0000256" key="9">
    <source>
        <dbReference type="PROSITE-ProRule" id="PRU01091"/>
    </source>
</evidence>
<gene>
    <name evidence="12" type="ORF">CUS_6964</name>
</gene>
<dbReference type="PROSITE" id="PS51755">
    <property type="entry name" value="OMPR_PHOB"/>
    <property type="match status" value="1"/>
</dbReference>
<dbReference type="FunFam" id="1.10.10.10:FF:000018">
    <property type="entry name" value="DNA-binding response regulator ResD"/>
    <property type="match status" value="1"/>
</dbReference>
<comment type="caution">
    <text evidence="12">The sequence shown here is derived from an EMBL/GenBank/DDBJ whole genome shotgun (WGS) entry which is preliminary data.</text>
</comment>
<dbReference type="SUPFAM" id="SSF52172">
    <property type="entry name" value="CheY-like"/>
    <property type="match status" value="1"/>
</dbReference>
<dbReference type="PROSITE" id="PS50110">
    <property type="entry name" value="RESPONSE_REGULATORY"/>
    <property type="match status" value="1"/>
</dbReference>
<keyword evidence="4" id="KW-0805">Transcription regulation</keyword>
<proteinExistence type="predicted"/>
<name>E9SHY6_RUMAL</name>
<dbReference type="Gene3D" id="3.40.50.2300">
    <property type="match status" value="1"/>
</dbReference>
<dbReference type="Pfam" id="PF00072">
    <property type="entry name" value="Response_reg"/>
    <property type="match status" value="1"/>
</dbReference>
<dbReference type="GO" id="GO:0032993">
    <property type="term" value="C:protein-DNA complex"/>
    <property type="evidence" value="ECO:0007669"/>
    <property type="project" value="TreeGrafter"/>
</dbReference>
<dbReference type="GO" id="GO:0000976">
    <property type="term" value="F:transcription cis-regulatory region binding"/>
    <property type="evidence" value="ECO:0007669"/>
    <property type="project" value="TreeGrafter"/>
</dbReference>
<dbReference type="Pfam" id="PF00486">
    <property type="entry name" value="Trans_reg_C"/>
    <property type="match status" value="1"/>
</dbReference>
<dbReference type="PANTHER" id="PTHR48111">
    <property type="entry name" value="REGULATOR OF RPOS"/>
    <property type="match status" value="1"/>
</dbReference>
<evidence type="ECO:0000256" key="8">
    <source>
        <dbReference type="PROSITE-ProRule" id="PRU00169"/>
    </source>
</evidence>
<organism evidence="12 13">
    <name type="scientific">Ruminococcus albus 8</name>
    <dbReference type="NCBI Taxonomy" id="246199"/>
    <lineage>
        <taxon>Bacteria</taxon>
        <taxon>Bacillati</taxon>
        <taxon>Bacillota</taxon>
        <taxon>Clostridia</taxon>
        <taxon>Eubacteriales</taxon>
        <taxon>Oscillospiraceae</taxon>
        <taxon>Ruminococcus</taxon>
    </lineage>
</organism>
<evidence type="ECO:0000259" key="10">
    <source>
        <dbReference type="PROSITE" id="PS50110"/>
    </source>
</evidence>
<comment type="function">
    <text evidence="7">May play the central regulatory role in sporulation. It may be an element of the effector pathway responsible for the activation of sporulation genes in response to nutritional stress. Spo0A may act in concert with spo0H (a sigma factor) to control the expression of some genes that are critical to the sporulation process.</text>
</comment>
<evidence type="ECO:0000313" key="13">
    <source>
        <dbReference type="Proteomes" id="UP000004259"/>
    </source>
</evidence>
<protein>
    <recommendedName>
        <fullName evidence="1">Stage 0 sporulation protein A homolog</fullName>
    </recommendedName>
</protein>
<dbReference type="Gene3D" id="6.10.250.690">
    <property type="match status" value="1"/>
</dbReference>
<evidence type="ECO:0000256" key="1">
    <source>
        <dbReference type="ARBA" id="ARBA00018672"/>
    </source>
</evidence>
<dbReference type="InterPro" id="IPR036388">
    <property type="entry name" value="WH-like_DNA-bd_sf"/>
</dbReference>
<dbReference type="GO" id="GO:0006355">
    <property type="term" value="P:regulation of DNA-templated transcription"/>
    <property type="evidence" value="ECO:0007669"/>
    <property type="project" value="InterPro"/>
</dbReference>
<evidence type="ECO:0000256" key="4">
    <source>
        <dbReference type="ARBA" id="ARBA00023015"/>
    </source>
</evidence>
<evidence type="ECO:0000256" key="2">
    <source>
        <dbReference type="ARBA" id="ARBA00022553"/>
    </source>
</evidence>
<keyword evidence="2 8" id="KW-0597">Phosphoprotein</keyword>
<keyword evidence="6" id="KW-0804">Transcription</keyword>
<feature type="domain" description="OmpR/PhoB-type" evidence="11">
    <location>
        <begin position="126"/>
        <end position="224"/>
    </location>
</feature>
<dbReference type="SMART" id="SM00862">
    <property type="entry name" value="Trans_reg_C"/>
    <property type="match status" value="1"/>
</dbReference>
<evidence type="ECO:0000313" key="12">
    <source>
        <dbReference type="EMBL" id="EGC01210.1"/>
    </source>
</evidence>
<dbReference type="GO" id="GO:0000156">
    <property type="term" value="F:phosphorelay response regulator activity"/>
    <property type="evidence" value="ECO:0007669"/>
    <property type="project" value="TreeGrafter"/>
</dbReference>
<dbReference type="CDD" id="cd00383">
    <property type="entry name" value="trans_reg_C"/>
    <property type="match status" value="1"/>
</dbReference>
<evidence type="ECO:0000256" key="6">
    <source>
        <dbReference type="ARBA" id="ARBA00023163"/>
    </source>
</evidence>
<dbReference type="InterPro" id="IPR001867">
    <property type="entry name" value="OmpR/PhoB-type_DNA-bd"/>
</dbReference>
<dbReference type="EMBL" id="ADKM02000134">
    <property type="protein sequence ID" value="EGC01210.1"/>
    <property type="molecule type" value="Genomic_DNA"/>
</dbReference>
<dbReference type="OrthoDB" id="1655504at2"/>
<dbReference type="RefSeq" id="WP_002853383.1">
    <property type="nucleotide sequence ID" value="NZ_ADKM02000134.1"/>
</dbReference>
<feature type="modified residue" description="4-aspartylphosphate" evidence="8">
    <location>
        <position position="53"/>
    </location>
</feature>
<keyword evidence="5 9" id="KW-0238">DNA-binding</keyword>
<dbReference type="GO" id="GO:0005829">
    <property type="term" value="C:cytosol"/>
    <property type="evidence" value="ECO:0007669"/>
    <property type="project" value="TreeGrafter"/>
</dbReference>
<evidence type="ECO:0000256" key="3">
    <source>
        <dbReference type="ARBA" id="ARBA00023012"/>
    </source>
</evidence>
<dbReference type="InterPro" id="IPR011006">
    <property type="entry name" value="CheY-like_superfamily"/>
</dbReference>
<feature type="domain" description="Response regulatory" evidence="10">
    <location>
        <begin position="4"/>
        <end position="117"/>
    </location>
</feature>
<accession>E9SHY6</accession>
<dbReference type="AlphaFoldDB" id="E9SHY6"/>
<keyword evidence="13" id="KW-1185">Reference proteome</keyword>
<dbReference type="Proteomes" id="UP000004259">
    <property type="component" value="Unassembled WGS sequence"/>
</dbReference>
<dbReference type="Gene3D" id="1.10.10.10">
    <property type="entry name" value="Winged helix-like DNA-binding domain superfamily/Winged helix DNA-binding domain"/>
    <property type="match status" value="1"/>
</dbReference>
<evidence type="ECO:0000259" key="11">
    <source>
        <dbReference type="PROSITE" id="PS51755"/>
    </source>
</evidence>
<evidence type="ECO:0000256" key="5">
    <source>
        <dbReference type="ARBA" id="ARBA00023125"/>
    </source>
</evidence>
<keyword evidence="3" id="KW-0902">Two-component regulatory system</keyword>
<sequence>MKYKIAVIEDDREINNILFRLLTDSGYEAVQAFDGSEASRLLKAENFDLVLMDLMLPYKSGERLIAEIRETSQTPVIVISAKSMMETKLEVLRLGADDYIIKPFDIDEVLVRIEVVLRRTAGSQHSDSLEVGGIVLNNTENSVTLDGTAVRLTAKELMLLRLFMEHPQKVYTKAELYESVWNDTYYYEDNTINVHVSNLRSKLKKAGGRDFIDTVWGIGYRLKGEG</sequence>
<dbReference type="SMART" id="SM00448">
    <property type="entry name" value="REC"/>
    <property type="match status" value="1"/>
</dbReference>
<dbReference type="InterPro" id="IPR039420">
    <property type="entry name" value="WalR-like"/>
</dbReference>